<dbReference type="GeneID" id="69469530"/>
<dbReference type="PANTHER" id="PTHR31118">
    <property type="entry name" value="CYCLASE-LIKE PROTEIN 2"/>
    <property type="match status" value="1"/>
</dbReference>
<dbReference type="SUPFAM" id="SSF102198">
    <property type="entry name" value="Putative cyclase"/>
    <property type="match status" value="1"/>
</dbReference>
<gene>
    <name evidence="1" type="primary">kynB</name>
    <name evidence="1" type="ORF">ACLFYP115_02374</name>
</gene>
<dbReference type="EMBL" id="CACRSQ010000007">
    <property type="protein sequence ID" value="VYT26917.1"/>
    <property type="molecule type" value="Genomic_DNA"/>
</dbReference>
<dbReference type="InterPro" id="IPR007325">
    <property type="entry name" value="KFase/CYL"/>
</dbReference>
<dbReference type="RefSeq" id="WP_006567683.1">
    <property type="nucleotide sequence ID" value="NZ_BAABRZ010000002.1"/>
</dbReference>
<dbReference type="AlphaFoldDB" id="A0A6N2VBA8"/>
<dbReference type="Pfam" id="PF04199">
    <property type="entry name" value="Cyclase"/>
    <property type="match status" value="1"/>
</dbReference>
<organism evidence="1">
    <name type="scientific">Anaerostipes caccae</name>
    <dbReference type="NCBI Taxonomy" id="105841"/>
    <lineage>
        <taxon>Bacteria</taxon>
        <taxon>Bacillati</taxon>
        <taxon>Bacillota</taxon>
        <taxon>Clostridia</taxon>
        <taxon>Lachnospirales</taxon>
        <taxon>Lachnospiraceae</taxon>
        <taxon>Anaerostipes</taxon>
    </lineage>
</organism>
<accession>A0A6N2VBA8</accession>
<reference evidence="1" key="1">
    <citation type="submission" date="2019-11" db="EMBL/GenBank/DDBJ databases">
        <authorList>
            <person name="Feng L."/>
        </authorList>
    </citation>
    <scope>NUCLEOTIDE SEQUENCE</scope>
    <source>
        <strain evidence="1">AcaccaeLFYP115</strain>
    </source>
</reference>
<evidence type="ECO:0000313" key="1">
    <source>
        <dbReference type="EMBL" id="VYT26917.1"/>
    </source>
</evidence>
<dbReference type="GO" id="GO:0019441">
    <property type="term" value="P:L-tryptophan catabolic process to kynurenine"/>
    <property type="evidence" value="ECO:0007669"/>
    <property type="project" value="InterPro"/>
</dbReference>
<dbReference type="InterPro" id="IPR037175">
    <property type="entry name" value="KFase_sf"/>
</dbReference>
<name>A0A6N2VBA8_9FIRM</name>
<dbReference type="PANTHER" id="PTHR31118:SF12">
    <property type="entry name" value="CYCLASE-LIKE PROTEIN 2"/>
    <property type="match status" value="1"/>
</dbReference>
<protein>
    <submittedName>
        <fullName evidence="1">Kynurenine formamidase</fullName>
        <ecNumber evidence="1">3.5.1.9</ecNumber>
    </submittedName>
</protein>
<dbReference type="Gene3D" id="3.50.30.50">
    <property type="entry name" value="Putative cyclase"/>
    <property type="match status" value="1"/>
</dbReference>
<proteinExistence type="predicted"/>
<sequence length="230" mass="25774">MYLFLSHKLDPEGFAWPGEPVIKVEQMTDVSEDCPFCSFISTLPNHFGTHMDAPRHFVKNGISINELPIEYFFHKETALLEIPKSDAQGITKEDIEPFADVLSQVSFALIRTGFEQYKFTEPERYQKEGPYIAPSAGIYLSENFPDLKGIGMDFLAIGSPSDKVPEGELPPDCHRNILGFYTGKFVTGIEDMHLSEIPKGAKILNFINAPLRIEGLDSSQVVCIAEIEEK</sequence>
<dbReference type="GO" id="GO:0004061">
    <property type="term" value="F:arylformamidase activity"/>
    <property type="evidence" value="ECO:0007669"/>
    <property type="project" value="UniProtKB-EC"/>
</dbReference>
<keyword evidence="1" id="KW-0378">Hydrolase</keyword>
<dbReference type="EC" id="3.5.1.9" evidence="1"/>